<sequence length="78" mass="8934">MNVWKTQNDRVLPVNQRQRVFPNGTLLIAGMQPGVDDGMYSCEVSPGQDMTTVSRSFRVIIRSRSPCVFFRKVVRMKT</sequence>
<dbReference type="EMBL" id="BPLR01011614">
    <property type="protein sequence ID" value="GIY47739.1"/>
    <property type="molecule type" value="Genomic_DNA"/>
</dbReference>
<dbReference type="Gene3D" id="2.60.40.10">
    <property type="entry name" value="Immunoglobulins"/>
    <property type="match status" value="1"/>
</dbReference>
<keyword evidence="2" id="KW-1185">Reference proteome</keyword>
<organism evidence="1 2">
    <name type="scientific">Caerostris extrusa</name>
    <name type="common">Bark spider</name>
    <name type="synonym">Caerostris bankana</name>
    <dbReference type="NCBI Taxonomy" id="172846"/>
    <lineage>
        <taxon>Eukaryota</taxon>
        <taxon>Metazoa</taxon>
        <taxon>Ecdysozoa</taxon>
        <taxon>Arthropoda</taxon>
        <taxon>Chelicerata</taxon>
        <taxon>Arachnida</taxon>
        <taxon>Araneae</taxon>
        <taxon>Araneomorphae</taxon>
        <taxon>Entelegynae</taxon>
        <taxon>Araneoidea</taxon>
        <taxon>Araneidae</taxon>
        <taxon>Caerostris</taxon>
    </lineage>
</organism>
<evidence type="ECO:0000313" key="2">
    <source>
        <dbReference type="Proteomes" id="UP001054945"/>
    </source>
</evidence>
<dbReference type="Proteomes" id="UP001054945">
    <property type="component" value="Unassembled WGS sequence"/>
</dbReference>
<dbReference type="InterPro" id="IPR013783">
    <property type="entry name" value="Ig-like_fold"/>
</dbReference>
<dbReference type="InterPro" id="IPR036179">
    <property type="entry name" value="Ig-like_dom_sf"/>
</dbReference>
<dbReference type="SUPFAM" id="SSF48726">
    <property type="entry name" value="Immunoglobulin"/>
    <property type="match status" value="1"/>
</dbReference>
<comment type="caution">
    <text evidence="1">The sequence shown here is derived from an EMBL/GenBank/DDBJ whole genome shotgun (WGS) entry which is preliminary data.</text>
</comment>
<protein>
    <submittedName>
        <fullName evidence="1">Down syndrome cell adhesion molecule-like protein Dscam2</fullName>
    </submittedName>
</protein>
<proteinExistence type="predicted"/>
<name>A0AAV4TRD5_CAEEX</name>
<evidence type="ECO:0000313" key="1">
    <source>
        <dbReference type="EMBL" id="GIY47739.1"/>
    </source>
</evidence>
<dbReference type="AlphaFoldDB" id="A0AAV4TRD5"/>
<accession>A0AAV4TRD5</accession>
<reference evidence="1 2" key="1">
    <citation type="submission" date="2021-06" db="EMBL/GenBank/DDBJ databases">
        <title>Caerostris extrusa draft genome.</title>
        <authorList>
            <person name="Kono N."/>
            <person name="Arakawa K."/>
        </authorList>
    </citation>
    <scope>NUCLEOTIDE SEQUENCE [LARGE SCALE GENOMIC DNA]</scope>
</reference>
<gene>
    <name evidence="1" type="primary">Dscam2_98</name>
    <name evidence="1" type="ORF">CEXT_539291</name>
</gene>